<dbReference type="Gene3D" id="3.30.2310.20">
    <property type="entry name" value="RelE-like"/>
    <property type="match status" value="1"/>
</dbReference>
<dbReference type="AlphaFoldDB" id="A0A0G0TML2"/>
<dbReference type="GO" id="GO:0006402">
    <property type="term" value="P:mRNA catabolic process"/>
    <property type="evidence" value="ECO:0007669"/>
    <property type="project" value="TreeGrafter"/>
</dbReference>
<dbReference type="EMBL" id="LBZV01000001">
    <property type="protein sequence ID" value="KKR78264.1"/>
    <property type="molecule type" value="Genomic_DNA"/>
</dbReference>
<protein>
    <submittedName>
        <fullName evidence="2">Plasmid stabilization system</fullName>
    </submittedName>
</protein>
<reference evidence="2 3" key="1">
    <citation type="journal article" date="2015" name="Nature">
        <title>rRNA introns, odd ribosomes, and small enigmatic genomes across a large radiation of phyla.</title>
        <authorList>
            <person name="Brown C.T."/>
            <person name="Hug L.A."/>
            <person name="Thomas B.C."/>
            <person name="Sharon I."/>
            <person name="Castelle C.J."/>
            <person name="Singh A."/>
            <person name="Wilkins M.J."/>
            <person name="Williams K.H."/>
            <person name="Banfield J.F."/>
        </authorList>
    </citation>
    <scope>NUCLEOTIDE SEQUENCE [LARGE SCALE GENOMIC DNA]</scope>
</reference>
<dbReference type="PANTHER" id="PTHR40588">
    <property type="entry name" value="MRNA INTERFERASE TOXIN YAFQ"/>
    <property type="match status" value="1"/>
</dbReference>
<dbReference type="Proteomes" id="UP000034292">
    <property type="component" value="Unassembled WGS sequence"/>
</dbReference>
<accession>A0A0G0TML2</accession>
<keyword evidence="1" id="KW-1277">Toxin-antitoxin system</keyword>
<dbReference type="InterPro" id="IPR007712">
    <property type="entry name" value="RelE/ParE_toxin"/>
</dbReference>
<evidence type="ECO:0000256" key="1">
    <source>
        <dbReference type="ARBA" id="ARBA00022649"/>
    </source>
</evidence>
<sequence length="87" mass="10243">MQIKHHKQFSKNFSKRIASNPKLVAQFQSRLDLFIENSDDSLLRDHKLTGKLSTYRAFSISGDIRVVYRIVDNDLWLYDIGTHNQVY</sequence>
<dbReference type="GO" id="GO:0004521">
    <property type="term" value="F:RNA endonuclease activity"/>
    <property type="evidence" value="ECO:0007669"/>
    <property type="project" value="TreeGrafter"/>
</dbReference>
<gene>
    <name evidence="2" type="ORF">UU23_C0001G0028</name>
</gene>
<evidence type="ECO:0000313" key="3">
    <source>
        <dbReference type="Proteomes" id="UP000034292"/>
    </source>
</evidence>
<dbReference type="Pfam" id="PF15738">
    <property type="entry name" value="YafQ_toxin"/>
    <property type="match status" value="1"/>
</dbReference>
<dbReference type="SUPFAM" id="SSF143011">
    <property type="entry name" value="RelE-like"/>
    <property type="match status" value="1"/>
</dbReference>
<name>A0A0G0TML2_9BACT</name>
<dbReference type="GO" id="GO:0006415">
    <property type="term" value="P:translational termination"/>
    <property type="evidence" value="ECO:0007669"/>
    <property type="project" value="TreeGrafter"/>
</dbReference>
<comment type="caution">
    <text evidence="2">The sequence shown here is derived from an EMBL/GenBank/DDBJ whole genome shotgun (WGS) entry which is preliminary data.</text>
</comment>
<proteinExistence type="predicted"/>
<organism evidence="2 3">
    <name type="scientific">Candidatus Curtissbacteria bacterium GW2011_GWA1_40_9</name>
    <dbReference type="NCBI Taxonomy" id="1618408"/>
    <lineage>
        <taxon>Bacteria</taxon>
        <taxon>Candidatus Curtissiibacteriota</taxon>
    </lineage>
</organism>
<dbReference type="InterPro" id="IPR004386">
    <property type="entry name" value="Toxin_YafQ-like"/>
</dbReference>
<dbReference type="NCBIfam" id="TIGR02385">
    <property type="entry name" value="RelE_StbE"/>
    <property type="match status" value="1"/>
</dbReference>
<dbReference type="STRING" id="1618408.UU23_C0001G0028"/>
<dbReference type="PANTHER" id="PTHR40588:SF1">
    <property type="entry name" value="MRNA INTERFERASE TOXIN YAFQ"/>
    <property type="match status" value="1"/>
</dbReference>
<evidence type="ECO:0000313" key="2">
    <source>
        <dbReference type="EMBL" id="KKR78264.1"/>
    </source>
</evidence>
<dbReference type="InterPro" id="IPR035093">
    <property type="entry name" value="RelE/ParE_toxin_dom_sf"/>
</dbReference>